<comment type="caution">
    <text evidence="2">The sequence shown here is derived from an EMBL/GenBank/DDBJ whole genome shotgun (WGS) entry which is preliminary data.</text>
</comment>
<keyword evidence="1" id="KW-0732">Signal</keyword>
<evidence type="ECO:0000256" key="1">
    <source>
        <dbReference type="SAM" id="SignalP"/>
    </source>
</evidence>
<feature type="signal peptide" evidence="1">
    <location>
        <begin position="1"/>
        <end position="23"/>
    </location>
</feature>
<evidence type="ECO:0000313" key="2">
    <source>
        <dbReference type="EMBL" id="MCO5779922.1"/>
    </source>
</evidence>
<protein>
    <submittedName>
        <fullName evidence="2">DUF1571 domain-containing protein</fullName>
    </submittedName>
</protein>
<dbReference type="RefSeq" id="WP_252837686.1">
    <property type="nucleotide sequence ID" value="NZ_CP101036.1"/>
</dbReference>
<dbReference type="Proteomes" id="UP001139290">
    <property type="component" value="Unassembled WGS sequence"/>
</dbReference>
<name>A0ABT1B223_9ENTR</name>
<sequence>MSVSFSPLVVFAALLVLSCSAFSQTGRIIDPIAVSQRSFTNMTSYQVMLRSSSPLGESKIIRYSYQKPGYVRMDFTQPHSGAVIIFNPVSGKVTLWPFGVGTLPIFHLSPTNSLIQDERGHRVDRSDIGVLLGNIRHLQRSGTTTIVGQESIAGRATTRVSVVGPGTMVVDGVHRYDIWLDNYHGLPAKVISYAPDGQRSETVLLDAMIINIRFPANFFTP</sequence>
<feature type="chain" id="PRO_5047175157" evidence="1">
    <location>
        <begin position="24"/>
        <end position="221"/>
    </location>
</feature>
<gene>
    <name evidence="2" type="ORF">LOD26_01050</name>
</gene>
<evidence type="ECO:0000313" key="3">
    <source>
        <dbReference type="Proteomes" id="UP001139290"/>
    </source>
</evidence>
<reference evidence="2" key="1">
    <citation type="submission" date="2021-11" db="EMBL/GenBank/DDBJ databases">
        <title>Citrobacter meridianamericanus sp. nov. isolated from soil.</title>
        <authorList>
            <person name="Furlan J.P.R."/>
            <person name="Stehling E.G."/>
        </authorList>
    </citation>
    <scope>NUCLEOTIDE SEQUENCE</scope>
    <source>
        <strain evidence="2">BR102</strain>
    </source>
</reference>
<dbReference type="EMBL" id="JAJJVQ010000001">
    <property type="protein sequence ID" value="MCO5779922.1"/>
    <property type="molecule type" value="Genomic_DNA"/>
</dbReference>
<dbReference type="Gene3D" id="2.50.20.10">
    <property type="entry name" value="Lipoprotein localisation LolA/LolB/LppX"/>
    <property type="match status" value="1"/>
</dbReference>
<organism evidence="2 3">
    <name type="scientific">Citrobacter meridianamericanus</name>
    <dbReference type="NCBI Taxonomy" id="2894201"/>
    <lineage>
        <taxon>Bacteria</taxon>
        <taxon>Pseudomonadati</taxon>
        <taxon>Pseudomonadota</taxon>
        <taxon>Gammaproteobacteria</taxon>
        <taxon>Enterobacterales</taxon>
        <taxon>Enterobacteriaceae</taxon>
        <taxon>Citrobacter</taxon>
    </lineage>
</organism>
<proteinExistence type="predicted"/>
<keyword evidence="3" id="KW-1185">Reference proteome</keyword>
<accession>A0ABT1B223</accession>